<name>A0ABT5EM89_9BACT</name>
<organism evidence="1 2">
    <name type="scientific">Polyangium mundeleinium</name>
    <dbReference type="NCBI Taxonomy" id="2995306"/>
    <lineage>
        <taxon>Bacteria</taxon>
        <taxon>Pseudomonadati</taxon>
        <taxon>Myxococcota</taxon>
        <taxon>Polyangia</taxon>
        <taxon>Polyangiales</taxon>
        <taxon>Polyangiaceae</taxon>
        <taxon>Polyangium</taxon>
    </lineage>
</organism>
<dbReference type="RefSeq" id="WP_271918324.1">
    <property type="nucleotide sequence ID" value="NZ_JAQNDO010000001.1"/>
</dbReference>
<evidence type="ECO:0000313" key="1">
    <source>
        <dbReference type="EMBL" id="MDC0742958.1"/>
    </source>
</evidence>
<protein>
    <submittedName>
        <fullName evidence="1">Uncharacterized protein</fullName>
    </submittedName>
</protein>
<accession>A0ABT5EM89</accession>
<sequence>MLLWKPELLVLAELLGLQTINAEAPKRGLHRSEHRFPPRPRT</sequence>
<comment type="caution">
    <text evidence="1">The sequence shown here is derived from an EMBL/GenBank/DDBJ whole genome shotgun (WGS) entry which is preliminary data.</text>
</comment>
<dbReference type="Proteomes" id="UP001221411">
    <property type="component" value="Unassembled WGS sequence"/>
</dbReference>
<dbReference type="EMBL" id="JAQNDO010000001">
    <property type="protein sequence ID" value="MDC0742958.1"/>
    <property type="molecule type" value="Genomic_DNA"/>
</dbReference>
<gene>
    <name evidence="1" type="ORF">POL67_16535</name>
</gene>
<proteinExistence type="predicted"/>
<reference evidence="1 2" key="1">
    <citation type="submission" date="2022-11" db="EMBL/GenBank/DDBJ databases">
        <title>Minimal conservation of predation-associated metabolite biosynthetic gene clusters underscores biosynthetic potential of Myxococcota including descriptions for ten novel species: Archangium lansinium sp. nov., Myxococcus landrumus sp. nov., Nannocystis bai.</title>
        <authorList>
            <person name="Ahearne A."/>
            <person name="Stevens C."/>
            <person name="Dowd S."/>
        </authorList>
    </citation>
    <scope>NUCLEOTIDE SEQUENCE [LARGE SCALE GENOMIC DNA]</scope>
    <source>
        <strain evidence="1 2">RJM3</strain>
    </source>
</reference>
<evidence type="ECO:0000313" key="2">
    <source>
        <dbReference type="Proteomes" id="UP001221411"/>
    </source>
</evidence>
<keyword evidence="2" id="KW-1185">Reference proteome</keyword>